<evidence type="ECO:0000256" key="6">
    <source>
        <dbReference type="RuleBase" id="RU363032"/>
    </source>
</evidence>
<dbReference type="InterPro" id="IPR051204">
    <property type="entry name" value="ABC_transp_perm/SBD"/>
</dbReference>
<feature type="transmembrane region" description="Helical" evidence="6">
    <location>
        <begin position="20"/>
        <end position="39"/>
    </location>
</feature>
<dbReference type="OrthoDB" id="9801163at2"/>
<evidence type="ECO:0000256" key="1">
    <source>
        <dbReference type="ARBA" id="ARBA00004651"/>
    </source>
</evidence>
<keyword evidence="2 6" id="KW-0813">Transport</keyword>
<evidence type="ECO:0000313" key="9">
    <source>
        <dbReference type="Proteomes" id="UP000188879"/>
    </source>
</evidence>
<dbReference type="GO" id="GO:0031460">
    <property type="term" value="P:glycine betaine transport"/>
    <property type="evidence" value="ECO:0007669"/>
    <property type="project" value="TreeGrafter"/>
</dbReference>
<feature type="transmembrane region" description="Helical" evidence="6">
    <location>
        <begin position="51"/>
        <end position="74"/>
    </location>
</feature>
<feature type="domain" description="ABC transmembrane type-1" evidence="7">
    <location>
        <begin position="184"/>
        <end position="379"/>
    </location>
</feature>
<evidence type="ECO:0000256" key="4">
    <source>
        <dbReference type="ARBA" id="ARBA00022989"/>
    </source>
</evidence>
<evidence type="ECO:0000313" key="8">
    <source>
        <dbReference type="EMBL" id="ONG50397.1"/>
    </source>
</evidence>
<dbReference type="GO" id="GO:0005886">
    <property type="term" value="C:plasma membrane"/>
    <property type="evidence" value="ECO:0007669"/>
    <property type="project" value="UniProtKB-SubCell"/>
</dbReference>
<feature type="transmembrane region" description="Helical" evidence="6">
    <location>
        <begin position="146"/>
        <end position="164"/>
    </location>
</feature>
<dbReference type="Pfam" id="PF00528">
    <property type="entry name" value="BPD_transp_1"/>
    <property type="match status" value="1"/>
</dbReference>
<keyword evidence="9" id="KW-1185">Reference proteome</keyword>
<dbReference type="PANTHER" id="PTHR30177">
    <property type="entry name" value="GLYCINE BETAINE/L-PROLINE TRANSPORT SYSTEM PERMEASE PROTEIN PROW"/>
    <property type="match status" value="1"/>
</dbReference>
<dbReference type="PROSITE" id="PS50928">
    <property type="entry name" value="ABC_TM1"/>
    <property type="match status" value="1"/>
</dbReference>
<dbReference type="InterPro" id="IPR035906">
    <property type="entry name" value="MetI-like_sf"/>
</dbReference>
<proteinExistence type="inferred from homology"/>
<keyword evidence="5 6" id="KW-0472">Membrane</keyword>
<dbReference type="Gene3D" id="1.10.3720.10">
    <property type="entry name" value="MetI-like"/>
    <property type="match status" value="1"/>
</dbReference>
<accession>A0A1V2GZM3</accession>
<comment type="subcellular location">
    <subcellularLocation>
        <location evidence="1 6">Cell membrane</location>
        <topology evidence="1 6">Multi-pass membrane protein</topology>
    </subcellularLocation>
</comment>
<evidence type="ECO:0000256" key="5">
    <source>
        <dbReference type="ARBA" id="ARBA00023136"/>
    </source>
</evidence>
<evidence type="ECO:0000256" key="3">
    <source>
        <dbReference type="ARBA" id="ARBA00022692"/>
    </source>
</evidence>
<evidence type="ECO:0000259" key="7">
    <source>
        <dbReference type="PROSITE" id="PS50928"/>
    </source>
</evidence>
<sequence length="390" mass="37985">MGSAAAEPAARPGRGAPAAAVLAGLAAAAPFLLGLLSLAPNRLLSPRPAGLPLTTPVLLSIAVFLLAGLGLALAACRARSLRLAELLAVAMMLALLASAGMAAEALLRDASASARAMPAAGFWMSVLLVCLAGGAAAAGRGAAPSLFWAASLLGGSALLLGGGLESLSLLKEAAARGPEIRAALAQHLALSGGAFLLALLVAGPAALLALRHPRAEAVLMGVANAVQVVPSIALFGLLMAPLGALVAFFPVLRTWGIGGIGPAPAVLGIAAYLLLPLASSFLAGLRLAPPALLEAAAGQGMTDRQILRAVRLPMGAGVMLGGLRLAAVQAVGLATLAALIGGGGLGALIFQGIGQLAADLILLGVLPVVALSLAADALLAGAQTALGARA</sequence>
<dbReference type="EMBL" id="MLCO01000190">
    <property type="protein sequence ID" value="ONG50397.1"/>
    <property type="molecule type" value="Genomic_DNA"/>
</dbReference>
<organism evidence="8 9">
    <name type="scientific">Teichococcus deserti</name>
    <dbReference type="NCBI Taxonomy" id="1817963"/>
    <lineage>
        <taxon>Bacteria</taxon>
        <taxon>Pseudomonadati</taxon>
        <taxon>Pseudomonadota</taxon>
        <taxon>Alphaproteobacteria</taxon>
        <taxon>Acetobacterales</taxon>
        <taxon>Roseomonadaceae</taxon>
        <taxon>Roseomonas</taxon>
    </lineage>
</organism>
<keyword evidence="4 6" id="KW-1133">Transmembrane helix</keyword>
<comment type="similarity">
    <text evidence="6">Belongs to the binding-protein-dependent transport system permease family.</text>
</comment>
<gene>
    <name evidence="8" type="ORF">BKE38_18415</name>
</gene>
<feature type="transmembrane region" description="Helical" evidence="6">
    <location>
        <begin position="119"/>
        <end position="139"/>
    </location>
</feature>
<feature type="transmembrane region" description="Helical" evidence="6">
    <location>
        <begin position="184"/>
        <end position="210"/>
    </location>
</feature>
<dbReference type="GO" id="GO:0055085">
    <property type="term" value="P:transmembrane transport"/>
    <property type="evidence" value="ECO:0007669"/>
    <property type="project" value="InterPro"/>
</dbReference>
<dbReference type="AlphaFoldDB" id="A0A1V2GZM3"/>
<feature type="transmembrane region" description="Helical" evidence="6">
    <location>
        <begin position="333"/>
        <end position="353"/>
    </location>
</feature>
<name>A0A1V2GZM3_9PROT</name>
<feature type="transmembrane region" description="Helical" evidence="6">
    <location>
        <begin position="86"/>
        <end position="107"/>
    </location>
</feature>
<dbReference type="PANTHER" id="PTHR30177:SF30">
    <property type="entry name" value="GLYCINE BETAINE UPTAKE SYSTEM PERMEASE PROTEIN YEHY"/>
    <property type="match status" value="1"/>
</dbReference>
<dbReference type="Proteomes" id="UP000188879">
    <property type="component" value="Unassembled WGS sequence"/>
</dbReference>
<protein>
    <submittedName>
        <fullName evidence="8">ABC transporter permease</fullName>
    </submittedName>
</protein>
<dbReference type="InterPro" id="IPR000515">
    <property type="entry name" value="MetI-like"/>
</dbReference>
<feature type="transmembrane region" description="Helical" evidence="6">
    <location>
        <begin position="222"/>
        <end position="249"/>
    </location>
</feature>
<dbReference type="SUPFAM" id="SSF161098">
    <property type="entry name" value="MetI-like"/>
    <property type="match status" value="1"/>
</dbReference>
<reference evidence="8 9" key="1">
    <citation type="submission" date="2016-10" db="EMBL/GenBank/DDBJ databases">
        <title>Draft Genome sequence of Roseomonas sp. strain M3.</title>
        <authorList>
            <person name="Subhash Y."/>
            <person name="Lee S."/>
        </authorList>
    </citation>
    <scope>NUCLEOTIDE SEQUENCE [LARGE SCALE GENOMIC DNA]</scope>
    <source>
        <strain evidence="8 9">M3</strain>
    </source>
</reference>
<keyword evidence="3 6" id="KW-0812">Transmembrane</keyword>
<comment type="caution">
    <text evidence="8">The sequence shown here is derived from an EMBL/GenBank/DDBJ whole genome shotgun (WGS) entry which is preliminary data.</text>
</comment>
<evidence type="ECO:0000256" key="2">
    <source>
        <dbReference type="ARBA" id="ARBA00022448"/>
    </source>
</evidence>
<feature type="transmembrane region" description="Helical" evidence="6">
    <location>
        <begin position="360"/>
        <end position="382"/>
    </location>
</feature>